<evidence type="ECO:0000256" key="1">
    <source>
        <dbReference type="SAM" id="MobiDB-lite"/>
    </source>
</evidence>
<feature type="region of interest" description="Disordered" evidence="1">
    <location>
        <begin position="46"/>
        <end position="99"/>
    </location>
</feature>
<dbReference type="PANTHER" id="PTHR35333:SF3">
    <property type="entry name" value="BETA-LACTAMASE-TYPE TRANSPEPTIDASE FOLD CONTAINING PROTEIN"/>
    <property type="match status" value="1"/>
</dbReference>
<dbReference type="InterPro" id="IPR012338">
    <property type="entry name" value="Beta-lactam/transpept-like"/>
</dbReference>
<name>A0A6A2V773_9BIFI</name>
<organism evidence="4 5">
    <name type="scientific">Bifidobacterium apri</name>
    <dbReference type="NCBI Taxonomy" id="1769423"/>
    <lineage>
        <taxon>Bacteria</taxon>
        <taxon>Bacillati</taxon>
        <taxon>Actinomycetota</taxon>
        <taxon>Actinomycetes</taxon>
        <taxon>Bifidobacteriales</taxon>
        <taxon>Bifidobacteriaceae</taxon>
        <taxon>Bifidobacterium</taxon>
    </lineage>
</organism>
<dbReference type="GO" id="GO:0030655">
    <property type="term" value="P:beta-lactam antibiotic catabolic process"/>
    <property type="evidence" value="ECO:0007669"/>
    <property type="project" value="InterPro"/>
</dbReference>
<feature type="compositionally biased region" description="Basic and acidic residues" evidence="1">
    <location>
        <begin position="90"/>
        <end position="99"/>
    </location>
</feature>
<feature type="compositionally biased region" description="Low complexity" evidence="1">
    <location>
        <begin position="48"/>
        <end position="66"/>
    </location>
</feature>
<feature type="domain" description="Beta-lactamase class A catalytic" evidence="3">
    <location>
        <begin position="119"/>
        <end position="161"/>
    </location>
</feature>
<protein>
    <submittedName>
        <fullName evidence="4">Beta-lactamase</fullName>
    </submittedName>
</protein>
<dbReference type="AlphaFoldDB" id="A0A6A2V773"/>
<keyword evidence="5" id="KW-1185">Reference proteome</keyword>
<dbReference type="EMBL" id="WBSO01000016">
    <property type="protein sequence ID" value="KAB8294661.1"/>
    <property type="molecule type" value="Genomic_DNA"/>
</dbReference>
<dbReference type="Pfam" id="PF13354">
    <property type="entry name" value="Beta-lactamase2"/>
    <property type="match status" value="2"/>
</dbReference>
<proteinExistence type="predicted"/>
<keyword evidence="2" id="KW-1133">Transmembrane helix</keyword>
<evidence type="ECO:0000313" key="4">
    <source>
        <dbReference type="EMBL" id="KAB8294661.1"/>
    </source>
</evidence>
<dbReference type="InterPro" id="IPR045155">
    <property type="entry name" value="Beta-lactam_cat"/>
</dbReference>
<feature type="domain" description="Beta-lactamase class A catalytic" evidence="3">
    <location>
        <begin position="165"/>
        <end position="302"/>
    </location>
</feature>
<dbReference type="GO" id="GO:0008800">
    <property type="term" value="F:beta-lactamase activity"/>
    <property type="evidence" value="ECO:0007669"/>
    <property type="project" value="InterPro"/>
</dbReference>
<dbReference type="InterPro" id="IPR000871">
    <property type="entry name" value="Beta-lactam_class-A"/>
</dbReference>
<dbReference type="Proteomes" id="UP000440041">
    <property type="component" value="Unassembled WGS sequence"/>
</dbReference>
<feature type="compositionally biased region" description="Polar residues" evidence="1">
    <location>
        <begin position="67"/>
        <end position="88"/>
    </location>
</feature>
<sequence length="347" mass="36754">MARHSAPARGKSNRRIILGVVAAVVGIVLVGVAGVVSATVMHTSVSRQTAQSQSVSSHSTARASSSPKTSKTARQRQSQPTSTNTPDAQEQAKLDRQKTLDSLSAQLQQKISGYDGHWQVYVEDLPTGASISINSHQQYSASVIKLMVMLAVFQRIHDGAFQDSASVDNLLTQMITISSNEATNTLVDQLGGGNTEAGYDVVNSIAKQYGFSQSHLNQRMGDLTGTTGKQTSVDDQGRLLAAACRGQLVSAEYSQRMINLMLNQQRRSKIPAGLPSNISVANKTGESPGVENDSAMVFASNDGSSIAGSQPGQGDYVIAVMSENISSSSTAQAHIRDISASTWTVLQ</sequence>
<evidence type="ECO:0000259" key="3">
    <source>
        <dbReference type="Pfam" id="PF13354"/>
    </source>
</evidence>
<comment type="caution">
    <text evidence="4">The sequence shown here is derived from an EMBL/GenBank/DDBJ whole genome shotgun (WGS) entry which is preliminary data.</text>
</comment>
<dbReference type="Gene3D" id="3.40.710.10">
    <property type="entry name" value="DD-peptidase/beta-lactamase superfamily"/>
    <property type="match status" value="1"/>
</dbReference>
<dbReference type="PANTHER" id="PTHR35333">
    <property type="entry name" value="BETA-LACTAMASE"/>
    <property type="match status" value="1"/>
</dbReference>
<accession>A0A6A2V773</accession>
<keyword evidence="2" id="KW-0812">Transmembrane</keyword>
<keyword evidence="2" id="KW-0472">Membrane</keyword>
<feature type="transmembrane region" description="Helical" evidence="2">
    <location>
        <begin position="16"/>
        <end position="41"/>
    </location>
</feature>
<evidence type="ECO:0000256" key="2">
    <source>
        <dbReference type="SAM" id="Phobius"/>
    </source>
</evidence>
<dbReference type="GO" id="GO:0046677">
    <property type="term" value="P:response to antibiotic"/>
    <property type="evidence" value="ECO:0007669"/>
    <property type="project" value="InterPro"/>
</dbReference>
<gene>
    <name evidence="4" type="ORF">DSM100238_1629</name>
</gene>
<evidence type="ECO:0000313" key="5">
    <source>
        <dbReference type="Proteomes" id="UP000440041"/>
    </source>
</evidence>
<dbReference type="SUPFAM" id="SSF56601">
    <property type="entry name" value="beta-lactamase/transpeptidase-like"/>
    <property type="match status" value="1"/>
</dbReference>
<reference evidence="4 5" key="1">
    <citation type="submission" date="2019-09" db="EMBL/GenBank/DDBJ databases">
        <title>Characterization of the phylogenetic diversity of two novel species belonging to the genus Bifidobacterium: Bifidobacterium cebidarum sp. nov. and Bifidobacterium leontopitheci sp. nov.</title>
        <authorList>
            <person name="Lugli G.A."/>
            <person name="Duranti S."/>
            <person name="Milani C."/>
            <person name="Turroni F."/>
            <person name="Ventura M."/>
        </authorList>
    </citation>
    <scope>NUCLEOTIDE SEQUENCE [LARGE SCALE GENOMIC DNA]</scope>
    <source>
        <strain evidence="4 5">DSM 100238</strain>
    </source>
</reference>